<protein>
    <submittedName>
        <fullName evidence="5">tRNA (Adenine(37)-N6)-methyltransferase</fullName>
        <ecNumber evidence="5">2.1.1.-</ecNumber>
    </submittedName>
</protein>
<feature type="coiled-coil region" evidence="3">
    <location>
        <begin position="31"/>
        <end position="65"/>
    </location>
</feature>
<dbReference type="InterPro" id="IPR036413">
    <property type="entry name" value="YaeB-like_sf"/>
</dbReference>
<dbReference type="InterPro" id="IPR040372">
    <property type="entry name" value="YaeB-like"/>
</dbReference>
<proteinExistence type="inferred from homology"/>
<dbReference type="InterPro" id="IPR036414">
    <property type="entry name" value="YaeB_N_sf"/>
</dbReference>
<sequence>MPASWSVTPGTALAIATAATAVAIASSLVPSLSVQEKLRRAEERCKHLESQVAMLQRQVKESANQIVDPNADIEKQDDITHDAVVQQQKKQQPPTIEDETQADGGIFLKRVGTIRSIYRLCVGTPRQGLLCPNARGCIELDKIGDSSSSSSVIGLEQYSHIWIIFVFHLNTKSSNPKRIKSKIAPPALGGKKVGIYATRSPHRYNPIGITLCKIDRIEKIAKTKHTEERVQIHISGLDLVDGTPVLDIKPFVPTYDSVPMDVRLPSWVEGGLATKRNVVIGQDALDDLTVILEKDKNALQFYGQRYGEKTVQETVEYAVECIRQVLAIDVRSNFQTKKAREGKFQAERAKRLQGAAAAAAADGGRGTNAVASDVCTQQLDNLLIQYVVDETSDTKRSTSVGSGAEDTVTVVSIKLLEEE</sequence>
<evidence type="ECO:0000256" key="2">
    <source>
        <dbReference type="ARBA" id="ARBA00033753"/>
    </source>
</evidence>
<dbReference type="GO" id="GO:0032259">
    <property type="term" value="P:methylation"/>
    <property type="evidence" value="ECO:0007669"/>
    <property type="project" value="UniProtKB-KW"/>
</dbReference>
<evidence type="ECO:0000256" key="1">
    <source>
        <dbReference type="ARBA" id="ARBA00022691"/>
    </source>
</evidence>
<dbReference type="Proteomes" id="UP001224775">
    <property type="component" value="Unassembled WGS sequence"/>
</dbReference>
<dbReference type="SUPFAM" id="SSF118196">
    <property type="entry name" value="YaeB-like"/>
    <property type="match status" value="1"/>
</dbReference>
<dbReference type="PANTHER" id="PTHR12818:SF0">
    <property type="entry name" value="TRNA (ADENINE(37)-N6)-METHYLTRANSFERASE"/>
    <property type="match status" value="1"/>
</dbReference>
<dbReference type="Pfam" id="PF01980">
    <property type="entry name" value="TrmO_N"/>
    <property type="match status" value="1"/>
</dbReference>
<evidence type="ECO:0000313" key="5">
    <source>
        <dbReference type="EMBL" id="KAK1739766.1"/>
    </source>
</evidence>
<accession>A0AAD9DA28</accession>
<dbReference type="Gene3D" id="2.40.30.70">
    <property type="entry name" value="YaeB-like"/>
    <property type="match status" value="1"/>
</dbReference>
<organism evidence="5 6">
    <name type="scientific">Skeletonema marinoi</name>
    <dbReference type="NCBI Taxonomy" id="267567"/>
    <lineage>
        <taxon>Eukaryota</taxon>
        <taxon>Sar</taxon>
        <taxon>Stramenopiles</taxon>
        <taxon>Ochrophyta</taxon>
        <taxon>Bacillariophyta</taxon>
        <taxon>Coscinodiscophyceae</taxon>
        <taxon>Thalassiosirophycidae</taxon>
        <taxon>Thalassiosirales</taxon>
        <taxon>Skeletonemataceae</taxon>
        <taxon>Skeletonema</taxon>
        <taxon>Skeletonema marinoi-dohrnii complex</taxon>
    </lineage>
</organism>
<keyword evidence="5" id="KW-0808">Transferase</keyword>
<dbReference type="AlphaFoldDB" id="A0AAD9DA28"/>
<keyword evidence="5" id="KW-0489">Methyltransferase</keyword>
<keyword evidence="3" id="KW-0175">Coiled coil</keyword>
<dbReference type="CDD" id="cd09281">
    <property type="entry name" value="UPF0066"/>
    <property type="match status" value="1"/>
</dbReference>
<dbReference type="EC" id="2.1.1.-" evidence="5"/>
<name>A0AAD9DA28_9STRA</name>
<evidence type="ECO:0000313" key="6">
    <source>
        <dbReference type="Proteomes" id="UP001224775"/>
    </source>
</evidence>
<dbReference type="EMBL" id="JATAAI010000017">
    <property type="protein sequence ID" value="KAK1739766.1"/>
    <property type="molecule type" value="Genomic_DNA"/>
</dbReference>
<keyword evidence="1" id="KW-0949">S-adenosyl-L-methionine</keyword>
<dbReference type="InterPro" id="IPR023370">
    <property type="entry name" value="TrmO-like_N"/>
</dbReference>
<dbReference type="NCBIfam" id="TIGR00104">
    <property type="entry name" value="tRNA_TsaA"/>
    <property type="match status" value="1"/>
</dbReference>
<dbReference type="PANTHER" id="PTHR12818">
    <property type="entry name" value="TRNA (ADENINE(37)-N6)-METHYLTRANSFERASE"/>
    <property type="match status" value="1"/>
</dbReference>
<dbReference type="PROSITE" id="PS51668">
    <property type="entry name" value="TSAA_2"/>
    <property type="match status" value="1"/>
</dbReference>
<comment type="similarity">
    <text evidence="2">Belongs to the tRNA methyltransferase O family.</text>
</comment>
<comment type="caution">
    <text evidence="5">The sequence shown here is derived from an EMBL/GenBank/DDBJ whole genome shotgun (WGS) entry which is preliminary data.</text>
</comment>
<reference evidence="5" key="1">
    <citation type="submission" date="2023-06" db="EMBL/GenBank/DDBJ databases">
        <title>Survivors Of The Sea: Transcriptome response of Skeletonema marinoi to long-term dormancy.</title>
        <authorList>
            <person name="Pinder M.I.M."/>
            <person name="Kourtchenko O."/>
            <person name="Robertson E.K."/>
            <person name="Larsson T."/>
            <person name="Maumus F."/>
            <person name="Osuna-Cruz C.M."/>
            <person name="Vancaester E."/>
            <person name="Stenow R."/>
            <person name="Vandepoele K."/>
            <person name="Ploug H."/>
            <person name="Bruchert V."/>
            <person name="Godhe A."/>
            <person name="Topel M."/>
        </authorList>
    </citation>
    <scope>NUCLEOTIDE SEQUENCE</scope>
    <source>
        <strain evidence="5">R05AC</strain>
    </source>
</reference>
<keyword evidence="6" id="KW-1185">Reference proteome</keyword>
<evidence type="ECO:0000256" key="3">
    <source>
        <dbReference type="SAM" id="Coils"/>
    </source>
</evidence>
<gene>
    <name evidence="5" type="ORF">QTG54_009525</name>
</gene>
<dbReference type="GO" id="GO:0008168">
    <property type="term" value="F:methyltransferase activity"/>
    <property type="evidence" value="ECO:0007669"/>
    <property type="project" value="UniProtKB-KW"/>
</dbReference>
<feature type="domain" description="TsaA-like" evidence="4">
    <location>
        <begin position="108"/>
        <end position="260"/>
    </location>
</feature>
<evidence type="ECO:0000259" key="4">
    <source>
        <dbReference type="PROSITE" id="PS51668"/>
    </source>
</evidence>